<protein>
    <recommendedName>
        <fullName evidence="5">Acyltransferase 3 domain-containing protein</fullName>
    </recommendedName>
</protein>
<keyword evidence="4" id="KW-1185">Reference proteome</keyword>
<name>A0A2W1BK62_HELAM</name>
<dbReference type="EMBL" id="KZ150068">
    <property type="protein sequence ID" value="PZC74095.1"/>
    <property type="molecule type" value="Genomic_DNA"/>
</dbReference>
<evidence type="ECO:0000313" key="3">
    <source>
        <dbReference type="EMBL" id="PZC74095.1"/>
    </source>
</evidence>
<proteinExistence type="predicted"/>
<keyword evidence="1" id="KW-0472">Membrane</keyword>
<feature type="transmembrane region" description="Helical" evidence="1">
    <location>
        <begin position="443"/>
        <end position="462"/>
    </location>
</feature>
<dbReference type="Proteomes" id="UP000249218">
    <property type="component" value="Unassembled WGS sequence"/>
</dbReference>
<feature type="transmembrane region" description="Helical" evidence="1">
    <location>
        <begin position="474"/>
        <end position="494"/>
    </location>
</feature>
<evidence type="ECO:0000256" key="2">
    <source>
        <dbReference type="SAM" id="SignalP"/>
    </source>
</evidence>
<sequence>MLTKYIVLVVLLHTTAAVIYELNESDLARMPPLFHLDNYEECLQDPEGLYCMTETLLVSDEPSPLLTMIQEYAAHRPTHYNRTLLRHGICVTKTCKKFYENSKEDLRSALEACANESLYNNYQLRGRVLEGFDCSKPEKSKPLDNLEITVAGICAAILVVNIIASFCDYYFKKKTSNGALRYLYCFSIFRNWEKLVAPATERKEPRPLGLKGLHGIRVINVLLTIGGHALILDLRFVENPEYIENLFMYKVLHILLNGTVIMQTFLMISSFLLVYHLMLASEKHTLSWKMLPQQISIRWLRLTLSYALALGLTVTWFGRLASGPNWQKMVGNEITDCRRNWWRHILYINNYYTDSECMVHAWYLAADLQLYCTALVVFLACRTPRARKITLSLLFVAGAVIPGYHTYRQKLDGVLVVYPEFLVKIFMENPVFDYIYKRGHTNLIGYVVGMSMGYMVYAWQKAGGDPTSFRKYRYFYWTLFPMGCLCCLTGSLYYTHSPPPTPFIDVMFAAFMKPVFSIIIGTILVGVVIQFEDLYRPIVSWRGWTIPSRLSFSAYLLHIGFARNNVAAVTTVYRTSLWIMALCIVKVILVSMTAAVIFCILVETPFNNVVKELFYGQKSTKKDKKETLVDKDDHIVEKTDKLASKLLDEVANDNGFIRKRLVRSS</sequence>
<feature type="transmembrane region" description="Helical" evidence="1">
    <location>
        <begin position="299"/>
        <end position="318"/>
    </location>
</feature>
<feature type="transmembrane region" description="Helical" evidence="1">
    <location>
        <begin position="506"/>
        <end position="531"/>
    </location>
</feature>
<dbReference type="PANTHER" id="PTHR11161:SF22">
    <property type="entry name" value="ACYLTRANSFERASE 3 DOMAIN-CONTAINING PROTEIN-RELATED"/>
    <property type="match status" value="1"/>
</dbReference>
<keyword evidence="2" id="KW-0732">Signal</keyword>
<gene>
    <name evidence="3" type="primary">HaOG208346</name>
    <name evidence="3" type="ORF">B5X24_HaOG208346</name>
</gene>
<dbReference type="AlphaFoldDB" id="A0A2W1BK62"/>
<dbReference type="PANTHER" id="PTHR11161">
    <property type="entry name" value="O-ACYLTRANSFERASE"/>
    <property type="match status" value="1"/>
</dbReference>
<feature type="transmembrane region" description="Helical" evidence="1">
    <location>
        <begin position="251"/>
        <end position="278"/>
    </location>
</feature>
<reference evidence="3 4" key="1">
    <citation type="journal article" date="2017" name="BMC Biol.">
        <title>Genomic innovations, transcriptional plasticity and gene loss underlying the evolution and divergence of two highly polyphagous and invasive Helicoverpa pest species.</title>
        <authorList>
            <person name="Pearce S.L."/>
            <person name="Clarke D.F."/>
            <person name="East P.D."/>
            <person name="Elfekih S."/>
            <person name="Gordon K.H."/>
            <person name="Jermiin L.S."/>
            <person name="McGaughran A."/>
            <person name="Oakeshott J.G."/>
            <person name="Papanikolaou A."/>
            <person name="Perera O.P."/>
            <person name="Rane R.V."/>
            <person name="Richards S."/>
            <person name="Tay W.T."/>
            <person name="Walsh T.K."/>
            <person name="Anderson A."/>
            <person name="Anderson C.J."/>
            <person name="Asgari S."/>
            <person name="Board P.G."/>
            <person name="Bretschneider A."/>
            <person name="Campbell P.M."/>
            <person name="Chertemps T."/>
            <person name="Christeller J.T."/>
            <person name="Coppin C.W."/>
            <person name="Downes S.J."/>
            <person name="Duan G."/>
            <person name="Farnsworth C.A."/>
            <person name="Good R.T."/>
            <person name="Han L.B."/>
            <person name="Han Y.C."/>
            <person name="Hatje K."/>
            <person name="Horne I."/>
            <person name="Huang Y.P."/>
            <person name="Hughes D.S."/>
            <person name="Jacquin-Joly E."/>
            <person name="James W."/>
            <person name="Jhangiani S."/>
            <person name="Kollmar M."/>
            <person name="Kuwar S.S."/>
            <person name="Li S."/>
            <person name="Liu N.Y."/>
            <person name="Maibeche M.T."/>
            <person name="Miller J.R."/>
            <person name="Montagne N."/>
            <person name="Perry T."/>
            <person name="Qu J."/>
            <person name="Song S.V."/>
            <person name="Sutton G.G."/>
            <person name="Vogel H."/>
            <person name="Walenz B.P."/>
            <person name="Xu W."/>
            <person name="Zhang H.J."/>
            <person name="Zou Z."/>
            <person name="Batterham P."/>
            <person name="Edwards O.R."/>
            <person name="Feyereisen R."/>
            <person name="Gibbs R.A."/>
            <person name="Heckel D.G."/>
            <person name="McGrath A."/>
            <person name="Robin C."/>
            <person name="Scherer S.E."/>
            <person name="Worley K.C."/>
            <person name="Wu Y.D."/>
        </authorList>
    </citation>
    <scope>NUCLEOTIDE SEQUENCE [LARGE SCALE GENOMIC DNA]</scope>
    <source>
        <strain evidence="3">Harm_GR_Male_#8</strain>
        <tissue evidence="3">Whole organism</tissue>
    </source>
</reference>
<keyword evidence="1" id="KW-0812">Transmembrane</keyword>
<organism evidence="3 4">
    <name type="scientific">Helicoverpa armigera</name>
    <name type="common">Cotton bollworm</name>
    <name type="synonym">Heliothis armigera</name>
    <dbReference type="NCBI Taxonomy" id="29058"/>
    <lineage>
        <taxon>Eukaryota</taxon>
        <taxon>Metazoa</taxon>
        <taxon>Ecdysozoa</taxon>
        <taxon>Arthropoda</taxon>
        <taxon>Hexapoda</taxon>
        <taxon>Insecta</taxon>
        <taxon>Pterygota</taxon>
        <taxon>Neoptera</taxon>
        <taxon>Endopterygota</taxon>
        <taxon>Lepidoptera</taxon>
        <taxon>Glossata</taxon>
        <taxon>Ditrysia</taxon>
        <taxon>Noctuoidea</taxon>
        <taxon>Noctuidae</taxon>
        <taxon>Heliothinae</taxon>
        <taxon>Helicoverpa</taxon>
    </lineage>
</organism>
<feature type="chain" id="PRO_5015934778" description="Acyltransferase 3 domain-containing protein" evidence="2">
    <location>
        <begin position="18"/>
        <end position="665"/>
    </location>
</feature>
<dbReference type="InterPro" id="IPR052728">
    <property type="entry name" value="O2_lipid_transport_reg"/>
</dbReference>
<feature type="transmembrane region" description="Helical" evidence="1">
    <location>
        <begin position="148"/>
        <end position="171"/>
    </location>
</feature>
<feature type="signal peptide" evidence="2">
    <location>
        <begin position="1"/>
        <end position="17"/>
    </location>
</feature>
<evidence type="ECO:0000256" key="1">
    <source>
        <dbReference type="SAM" id="Phobius"/>
    </source>
</evidence>
<accession>A0A2W1BK62</accession>
<evidence type="ECO:0000313" key="4">
    <source>
        <dbReference type="Proteomes" id="UP000249218"/>
    </source>
</evidence>
<feature type="transmembrane region" description="Helical" evidence="1">
    <location>
        <begin position="361"/>
        <end position="381"/>
    </location>
</feature>
<dbReference type="OrthoDB" id="10265389at2759"/>
<evidence type="ECO:0008006" key="5">
    <source>
        <dbReference type="Google" id="ProtNLM"/>
    </source>
</evidence>
<feature type="transmembrane region" description="Helical" evidence="1">
    <location>
        <begin position="579"/>
        <end position="602"/>
    </location>
</feature>
<feature type="transmembrane region" description="Helical" evidence="1">
    <location>
        <begin position="212"/>
        <end position="231"/>
    </location>
</feature>
<keyword evidence="1" id="KW-1133">Transmembrane helix</keyword>